<protein>
    <recommendedName>
        <fullName evidence="4">Lipoprotein</fullName>
    </recommendedName>
</protein>
<reference evidence="2 3" key="1">
    <citation type="journal article" date="2024" name="Chem. Sci.">
        <title>Discovery of megapolipeptins by genome mining of a Burkholderiales bacteria collection.</title>
        <authorList>
            <person name="Paulo B.S."/>
            <person name="Recchia M.J.J."/>
            <person name="Lee S."/>
            <person name="Fergusson C.H."/>
            <person name="Romanowski S.B."/>
            <person name="Hernandez A."/>
            <person name="Krull N."/>
            <person name="Liu D.Y."/>
            <person name="Cavanagh H."/>
            <person name="Bos A."/>
            <person name="Gray C.A."/>
            <person name="Murphy B.T."/>
            <person name="Linington R.G."/>
            <person name="Eustaquio A.S."/>
        </authorList>
    </citation>
    <scope>NUCLEOTIDE SEQUENCE [LARGE SCALE GENOMIC DNA]</scope>
    <source>
        <strain evidence="2 3">RL21-008-BIB-B</strain>
    </source>
</reference>
<evidence type="ECO:0008006" key="4">
    <source>
        <dbReference type="Google" id="ProtNLM"/>
    </source>
</evidence>
<dbReference type="Proteomes" id="UP001629214">
    <property type="component" value="Unassembled WGS sequence"/>
</dbReference>
<evidence type="ECO:0000313" key="3">
    <source>
        <dbReference type="Proteomes" id="UP001629214"/>
    </source>
</evidence>
<evidence type="ECO:0000256" key="1">
    <source>
        <dbReference type="SAM" id="SignalP"/>
    </source>
</evidence>
<feature type="chain" id="PRO_5045695750" description="Lipoprotein" evidence="1">
    <location>
        <begin position="22"/>
        <end position="196"/>
    </location>
</feature>
<accession>A0ABW8Z7X8</accession>
<name>A0ABW8Z7X8_9BURK</name>
<dbReference type="EMBL" id="JAQQFR010000004">
    <property type="protein sequence ID" value="MFL9878403.1"/>
    <property type="molecule type" value="Genomic_DNA"/>
</dbReference>
<dbReference type="PROSITE" id="PS51257">
    <property type="entry name" value="PROKAR_LIPOPROTEIN"/>
    <property type="match status" value="1"/>
</dbReference>
<keyword evidence="1" id="KW-0732">Signal</keyword>
<feature type="signal peptide" evidence="1">
    <location>
        <begin position="1"/>
        <end position="21"/>
    </location>
</feature>
<gene>
    <name evidence="2" type="ORF">PQR63_08425</name>
</gene>
<keyword evidence="3" id="KW-1185">Reference proteome</keyword>
<dbReference type="RefSeq" id="WP_408167323.1">
    <property type="nucleotide sequence ID" value="NZ_JAQQFR010000004.1"/>
</dbReference>
<evidence type="ECO:0000313" key="2">
    <source>
        <dbReference type="EMBL" id="MFL9878403.1"/>
    </source>
</evidence>
<comment type="caution">
    <text evidence="2">The sequence shown here is derived from an EMBL/GenBank/DDBJ whole genome shotgun (WGS) entry which is preliminary data.</text>
</comment>
<sequence length="196" mass="21568">MINRKLYGNILLPLFSTALLAGCVTFSNIPSGKEIVLGPDEGLVIIGGPVDVRLVFHSGDKEDGKFYSDTYKLPSGIVGKPENGYLIRKLKVTEQSRGYGLFRIVADQAYAANCTQALPVFDVKAGQIQYYGDFHLSKELSGININFDNNFEAAKAHFASLYPKNTIAITNANMQFFQQGRCTQGGGIVYIPIYRK</sequence>
<organism evidence="2 3">
    <name type="scientific">Herbaspirillum rhizosphaerae</name>
    <dbReference type="NCBI Taxonomy" id="346179"/>
    <lineage>
        <taxon>Bacteria</taxon>
        <taxon>Pseudomonadati</taxon>
        <taxon>Pseudomonadota</taxon>
        <taxon>Betaproteobacteria</taxon>
        <taxon>Burkholderiales</taxon>
        <taxon>Oxalobacteraceae</taxon>
        <taxon>Herbaspirillum</taxon>
    </lineage>
</organism>
<proteinExistence type="predicted"/>